<organism evidence="21 22">
    <name type="scientific">Desulfovibrio fairfieldensis</name>
    <dbReference type="NCBI Taxonomy" id="44742"/>
    <lineage>
        <taxon>Bacteria</taxon>
        <taxon>Pseudomonadati</taxon>
        <taxon>Thermodesulfobacteriota</taxon>
        <taxon>Desulfovibrionia</taxon>
        <taxon>Desulfovibrionales</taxon>
        <taxon>Desulfovibrionaceae</taxon>
        <taxon>Desulfovibrio</taxon>
    </lineage>
</organism>
<keyword evidence="15 18" id="KW-0460">Magnesium</keyword>
<accession>A0A120KMF8</accession>
<evidence type="ECO:0000256" key="1">
    <source>
        <dbReference type="ARBA" id="ARBA00000915"/>
    </source>
</evidence>
<dbReference type="GO" id="GO:0000287">
    <property type="term" value="F:magnesium ion binding"/>
    <property type="evidence" value="ECO:0007669"/>
    <property type="project" value="UniProtKB-UniRule"/>
</dbReference>
<evidence type="ECO:0000256" key="9">
    <source>
        <dbReference type="ARBA" id="ARBA00022605"/>
    </source>
</evidence>
<evidence type="ECO:0000256" key="3">
    <source>
        <dbReference type="ARBA" id="ARBA00004496"/>
    </source>
</evidence>
<evidence type="ECO:0000256" key="17">
    <source>
        <dbReference type="ARBA" id="ARBA00024861"/>
    </source>
</evidence>
<evidence type="ECO:0000256" key="8">
    <source>
        <dbReference type="ARBA" id="ARBA00022490"/>
    </source>
</evidence>
<evidence type="ECO:0000256" key="10">
    <source>
        <dbReference type="ARBA" id="ARBA00022676"/>
    </source>
</evidence>
<protein>
    <recommendedName>
        <fullName evidence="7 18">ATP phosphoribosyltransferase</fullName>
        <shortName evidence="18">ATP-PRT</shortName>
        <shortName evidence="18">ATP-PRTase</shortName>
        <ecNumber evidence="6 18">2.4.2.17</ecNumber>
    </recommendedName>
</protein>
<comment type="cofactor">
    <cofactor evidence="2 18">
        <name>Mg(2+)</name>
        <dbReference type="ChEBI" id="CHEBI:18420"/>
    </cofactor>
</comment>
<dbReference type="AlphaFoldDB" id="A0A120KMF8"/>
<dbReference type="GO" id="GO:0003879">
    <property type="term" value="F:ATP phosphoribosyltransferase activity"/>
    <property type="evidence" value="ECO:0007669"/>
    <property type="project" value="UniProtKB-UniRule"/>
</dbReference>
<feature type="domain" description="ATP phosphoribosyltransferase catalytic" evidence="19">
    <location>
        <begin position="55"/>
        <end position="218"/>
    </location>
</feature>
<evidence type="ECO:0000256" key="15">
    <source>
        <dbReference type="ARBA" id="ARBA00022842"/>
    </source>
</evidence>
<evidence type="ECO:0000313" key="22">
    <source>
        <dbReference type="Proteomes" id="UP000069241"/>
    </source>
</evidence>
<dbReference type="PANTHER" id="PTHR21403:SF10">
    <property type="entry name" value="ATP PHOSPHORIBOSYLTRANSFERASE"/>
    <property type="match status" value="1"/>
</dbReference>
<dbReference type="Pfam" id="PF08029">
    <property type="entry name" value="HisG_C"/>
    <property type="match status" value="1"/>
</dbReference>
<dbReference type="Proteomes" id="UP000069241">
    <property type="component" value="Chromosome"/>
</dbReference>
<evidence type="ECO:0000256" key="14">
    <source>
        <dbReference type="ARBA" id="ARBA00022840"/>
    </source>
</evidence>
<dbReference type="EC" id="2.4.2.17" evidence="6 18"/>
<comment type="function">
    <text evidence="17 18">Catalyzes the condensation of ATP and 5-phosphoribose 1-diphosphate to form N'-(5'-phosphoribosyl)-ATP (PR-ATP). Has a crucial role in the pathway because the rate of histidine biosynthesis seems to be controlled primarily by regulation of HisG enzymatic activity.</text>
</comment>
<dbReference type="InterPro" id="IPR013820">
    <property type="entry name" value="ATP_PRibTrfase_cat"/>
</dbReference>
<evidence type="ECO:0000259" key="19">
    <source>
        <dbReference type="Pfam" id="PF01634"/>
    </source>
</evidence>
<comment type="subcellular location">
    <subcellularLocation>
        <location evidence="3 18">Cytoplasm</location>
    </subcellularLocation>
</comment>
<dbReference type="Pfam" id="PF01634">
    <property type="entry name" value="HisG"/>
    <property type="match status" value="1"/>
</dbReference>
<sequence length="297" mass="32577">MSAQTQPIIKLGVPKGSLEEATINLFERAGWKIRKHTRNYFPDINDPEIAASLCRVQEIGGYIEAGVLDVGITGLDWLSERGHEDKVARIADLVYSKTSNRPCRWVLAVAGDSPYTRAADLAGKRIATELEGLTRRYFAKAGVDVDVFYSWGATEAKVVGGLADGIVEVTETGTTIRAHGLRIIDEVMVSYPVLIANKEAWEDPRKRAKIEQLTLLLQGALRAENLVAIKMNAPAAHLDAILEMLPSLNSPTVSPLRDGRWLSVETVVEIGIVRDLIPRLREAGAEGIIEYALNKVI</sequence>
<comment type="activity regulation">
    <text evidence="18">Feedback inhibited by histidine.</text>
</comment>
<evidence type="ECO:0000256" key="2">
    <source>
        <dbReference type="ARBA" id="ARBA00001946"/>
    </source>
</evidence>
<dbReference type="InterPro" id="IPR001348">
    <property type="entry name" value="ATP_PRibTrfase_HisG"/>
</dbReference>
<feature type="domain" description="Histidine biosynthesis HisG C-terminal" evidence="20">
    <location>
        <begin position="223"/>
        <end position="295"/>
    </location>
</feature>
<comment type="catalytic activity">
    <reaction evidence="1 18">
        <text>1-(5-phospho-beta-D-ribosyl)-ATP + diphosphate = 5-phospho-alpha-D-ribose 1-diphosphate + ATP</text>
        <dbReference type="Rhea" id="RHEA:18473"/>
        <dbReference type="ChEBI" id="CHEBI:30616"/>
        <dbReference type="ChEBI" id="CHEBI:33019"/>
        <dbReference type="ChEBI" id="CHEBI:58017"/>
        <dbReference type="ChEBI" id="CHEBI:73183"/>
        <dbReference type="EC" id="2.4.2.17"/>
    </reaction>
</comment>
<dbReference type="FunFam" id="3.30.70.120:FF:000002">
    <property type="entry name" value="ATP phosphoribosyltransferase"/>
    <property type="match status" value="1"/>
</dbReference>
<dbReference type="KEGG" id="dfi:AXF13_11835"/>
<proteinExistence type="inferred from homology"/>
<dbReference type="RefSeq" id="WP_062253494.1">
    <property type="nucleotide sequence ID" value="NZ_CP014229.1"/>
</dbReference>
<dbReference type="PROSITE" id="PS01316">
    <property type="entry name" value="ATP_P_PHORIBOSYLTR"/>
    <property type="match status" value="1"/>
</dbReference>
<keyword evidence="22" id="KW-1185">Reference proteome</keyword>
<evidence type="ECO:0000256" key="4">
    <source>
        <dbReference type="ARBA" id="ARBA00004667"/>
    </source>
</evidence>
<dbReference type="InterPro" id="IPR020621">
    <property type="entry name" value="ATP-PRT_HisG_long"/>
</dbReference>
<dbReference type="GO" id="GO:0000105">
    <property type="term" value="P:L-histidine biosynthetic process"/>
    <property type="evidence" value="ECO:0007669"/>
    <property type="project" value="UniProtKB-UniRule"/>
</dbReference>
<keyword evidence="9 18" id="KW-0028">Amino-acid biosynthesis</keyword>
<dbReference type="NCBIfam" id="TIGR00070">
    <property type="entry name" value="hisG"/>
    <property type="match status" value="1"/>
</dbReference>
<dbReference type="NCBIfam" id="TIGR03455">
    <property type="entry name" value="HisG_C-term"/>
    <property type="match status" value="1"/>
</dbReference>
<dbReference type="HAMAP" id="MF_00079">
    <property type="entry name" value="HisG_Long"/>
    <property type="match status" value="1"/>
</dbReference>
<dbReference type="STRING" id="44742.AXF13_11835"/>
<evidence type="ECO:0000256" key="5">
    <source>
        <dbReference type="ARBA" id="ARBA00007955"/>
    </source>
</evidence>
<evidence type="ECO:0000313" key="21">
    <source>
        <dbReference type="EMBL" id="AMD90756.1"/>
    </source>
</evidence>
<reference evidence="22" key="1">
    <citation type="submission" date="2016-02" db="EMBL/GenBank/DDBJ databases">
        <authorList>
            <person name="Holder M.E."/>
            <person name="Ajami N.J."/>
            <person name="Petrosino J.F."/>
        </authorList>
    </citation>
    <scope>NUCLEOTIDE SEQUENCE [LARGE SCALE GENOMIC DNA]</scope>
    <source>
        <strain evidence="22">CCUG 45958</strain>
    </source>
</reference>
<evidence type="ECO:0000256" key="11">
    <source>
        <dbReference type="ARBA" id="ARBA00022679"/>
    </source>
</evidence>
<keyword evidence="14 18" id="KW-0067">ATP-binding</keyword>
<evidence type="ECO:0000256" key="18">
    <source>
        <dbReference type="HAMAP-Rule" id="MF_00079"/>
    </source>
</evidence>
<gene>
    <name evidence="18" type="primary">hisG</name>
    <name evidence="21" type="ORF">AXF13_11835</name>
</gene>
<dbReference type="PANTHER" id="PTHR21403">
    <property type="entry name" value="ATP PHOSPHORIBOSYLTRANSFERASE ATP-PRTASE"/>
    <property type="match status" value="1"/>
</dbReference>
<dbReference type="InterPro" id="IPR013115">
    <property type="entry name" value="HisG_C"/>
</dbReference>
<dbReference type="GO" id="GO:0005737">
    <property type="term" value="C:cytoplasm"/>
    <property type="evidence" value="ECO:0007669"/>
    <property type="project" value="UniProtKB-SubCell"/>
</dbReference>
<evidence type="ECO:0000256" key="13">
    <source>
        <dbReference type="ARBA" id="ARBA00022741"/>
    </source>
</evidence>
<dbReference type="InterPro" id="IPR015867">
    <property type="entry name" value="N-reg_PII/ATP_PRibTrfase_C"/>
</dbReference>
<keyword evidence="10 18" id="KW-0328">Glycosyltransferase</keyword>
<comment type="similarity">
    <text evidence="5 18">Belongs to the ATP phosphoribosyltransferase family. Long subfamily.</text>
</comment>
<keyword evidence="16 18" id="KW-0368">Histidine biosynthesis</keyword>
<evidence type="ECO:0000256" key="7">
    <source>
        <dbReference type="ARBA" id="ARBA00020998"/>
    </source>
</evidence>
<dbReference type="SUPFAM" id="SSF53850">
    <property type="entry name" value="Periplasmic binding protein-like II"/>
    <property type="match status" value="1"/>
</dbReference>
<evidence type="ECO:0000256" key="16">
    <source>
        <dbReference type="ARBA" id="ARBA00023102"/>
    </source>
</evidence>
<keyword evidence="13 18" id="KW-0547">Nucleotide-binding</keyword>
<name>A0A120KMF8_9BACT</name>
<evidence type="ECO:0000259" key="20">
    <source>
        <dbReference type="Pfam" id="PF08029"/>
    </source>
</evidence>
<comment type="pathway">
    <text evidence="4 18">Amino-acid biosynthesis; L-histidine biosynthesis; L-histidine from 5-phospho-alpha-D-ribose 1-diphosphate: step 1/9.</text>
</comment>
<dbReference type="GO" id="GO:0005524">
    <property type="term" value="F:ATP binding"/>
    <property type="evidence" value="ECO:0007669"/>
    <property type="project" value="UniProtKB-KW"/>
</dbReference>
<dbReference type="SUPFAM" id="SSF54913">
    <property type="entry name" value="GlnB-like"/>
    <property type="match status" value="1"/>
</dbReference>
<keyword evidence="8 18" id="KW-0963">Cytoplasm</keyword>
<dbReference type="UniPathway" id="UPA00031">
    <property type="reaction ID" value="UER00006"/>
</dbReference>
<dbReference type="Gene3D" id="3.40.190.10">
    <property type="entry name" value="Periplasmic binding protein-like II"/>
    <property type="match status" value="2"/>
</dbReference>
<dbReference type="InterPro" id="IPR018198">
    <property type="entry name" value="ATP_PRibTrfase_CS"/>
</dbReference>
<dbReference type="Gene3D" id="3.30.70.120">
    <property type="match status" value="1"/>
</dbReference>
<evidence type="ECO:0000256" key="6">
    <source>
        <dbReference type="ARBA" id="ARBA00011946"/>
    </source>
</evidence>
<evidence type="ECO:0000256" key="12">
    <source>
        <dbReference type="ARBA" id="ARBA00022723"/>
    </source>
</evidence>
<keyword evidence="11 18" id="KW-0808">Transferase</keyword>
<dbReference type="InterPro" id="IPR011322">
    <property type="entry name" value="N-reg_PII-like_a/b"/>
</dbReference>
<keyword evidence="12 18" id="KW-0479">Metal-binding</keyword>
<dbReference type="EMBL" id="CP014229">
    <property type="protein sequence ID" value="AMD90756.1"/>
    <property type="molecule type" value="Genomic_DNA"/>
</dbReference>